<evidence type="ECO:0008006" key="3">
    <source>
        <dbReference type="Google" id="ProtNLM"/>
    </source>
</evidence>
<dbReference type="Proteomes" id="UP000176650">
    <property type="component" value="Unassembled WGS sequence"/>
</dbReference>
<evidence type="ECO:0000313" key="1">
    <source>
        <dbReference type="EMBL" id="OGD34415.1"/>
    </source>
</evidence>
<accession>A0A1F5BUV8</accession>
<protein>
    <recommendedName>
        <fullName evidence="3">50S ribosomal protein L29</fullName>
    </recommendedName>
</protein>
<comment type="caution">
    <text evidence="1">The sequence shown here is derived from an EMBL/GenBank/DDBJ whole genome shotgun (WGS) entry which is preliminary data.</text>
</comment>
<organism evidence="1 2">
    <name type="scientific">Candidatus Azambacteria bacterium RIFCSPLOWO2_01_FULL_46_25</name>
    <dbReference type="NCBI Taxonomy" id="1797298"/>
    <lineage>
        <taxon>Bacteria</taxon>
        <taxon>Candidatus Azamiibacteriota</taxon>
    </lineage>
</organism>
<gene>
    <name evidence="1" type="ORF">A2988_02710</name>
</gene>
<evidence type="ECO:0000313" key="2">
    <source>
        <dbReference type="Proteomes" id="UP000176650"/>
    </source>
</evidence>
<dbReference type="STRING" id="1797298.A2988_02710"/>
<name>A0A1F5BUV8_9BACT</name>
<sequence length="65" mass="7603">MKARTGLLEKVNELEKGLQALKLEILLRPSAKQKRQGATYKDQAILKEVRRVRKTLWHDRYSKAV</sequence>
<dbReference type="AlphaFoldDB" id="A0A1F5BUV8"/>
<dbReference type="EMBL" id="MEYS01000001">
    <property type="protein sequence ID" value="OGD34415.1"/>
    <property type="molecule type" value="Genomic_DNA"/>
</dbReference>
<reference evidence="1 2" key="1">
    <citation type="journal article" date="2016" name="Nat. Commun.">
        <title>Thousands of microbial genomes shed light on interconnected biogeochemical processes in an aquifer system.</title>
        <authorList>
            <person name="Anantharaman K."/>
            <person name="Brown C.T."/>
            <person name="Hug L.A."/>
            <person name="Sharon I."/>
            <person name="Castelle C.J."/>
            <person name="Probst A.J."/>
            <person name="Thomas B.C."/>
            <person name="Singh A."/>
            <person name="Wilkins M.J."/>
            <person name="Karaoz U."/>
            <person name="Brodie E.L."/>
            <person name="Williams K.H."/>
            <person name="Hubbard S.S."/>
            <person name="Banfield J.F."/>
        </authorList>
    </citation>
    <scope>NUCLEOTIDE SEQUENCE [LARGE SCALE GENOMIC DNA]</scope>
</reference>
<proteinExistence type="predicted"/>